<accession>A0ABQ9K250</accession>
<reference evidence="1" key="1">
    <citation type="journal article" date="2023" name="Insect Mol. Biol.">
        <title>Genome sequencing provides insights into the evolution of gene families encoding plant cell wall-degrading enzymes in longhorned beetles.</title>
        <authorList>
            <person name="Shin N.R."/>
            <person name="Okamura Y."/>
            <person name="Kirsch R."/>
            <person name="Pauchet Y."/>
        </authorList>
    </citation>
    <scope>NUCLEOTIDE SEQUENCE</scope>
    <source>
        <strain evidence="1">MMC_N1</strain>
    </source>
</reference>
<proteinExistence type="predicted"/>
<sequence length="78" mass="8830">MNLVQDYESRNKGFHEYTTRCLSHITAILPGPCQRYYASWLSGALETINKGKEGNIKTPDGLSYIQSVRLEHTLKASK</sequence>
<evidence type="ECO:0000313" key="1">
    <source>
        <dbReference type="EMBL" id="KAJ8984685.1"/>
    </source>
</evidence>
<keyword evidence="2" id="KW-1185">Reference proteome</keyword>
<dbReference type="Proteomes" id="UP001162164">
    <property type="component" value="Unassembled WGS sequence"/>
</dbReference>
<comment type="caution">
    <text evidence="1">The sequence shown here is derived from an EMBL/GenBank/DDBJ whole genome shotgun (WGS) entry which is preliminary data.</text>
</comment>
<dbReference type="EMBL" id="JAPWTJ010000029">
    <property type="protein sequence ID" value="KAJ8984685.1"/>
    <property type="molecule type" value="Genomic_DNA"/>
</dbReference>
<organism evidence="1 2">
    <name type="scientific">Molorchus minor</name>
    <dbReference type="NCBI Taxonomy" id="1323400"/>
    <lineage>
        <taxon>Eukaryota</taxon>
        <taxon>Metazoa</taxon>
        <taxon>Ecdysozoa</taxon>
        <taxon>Arthropoda</taxon>
        <taxon>Hexapoda</taxon>
        <taxon>Insecta</taxon>
        <taxon>Pterygota</taxon>
        <taxon>Neoptera</taxon>
        <taxon>Endopterygota</taxon>
        <taxon>Coleoptera</taxon>
        <taxon>Polyphaga</taxon>
        <taxon>Cucujiformia</taxon>
        <taxon>Chrysomeloidea</taxon>
        <taxon>Cerambycidae</taxon>
        <taxon>Lamiinae</taxon>
        <taxon>Monochamini</taxon>
        <taxon>Molorchus</taxon>
    </lineage>
</organism>
<name>A0ABQ9K250_9CUCU</name>
<protein>
    <submittedName>
        <fullName evidence="1">Uncharacterized protein</fullName>
    </submittedName>
</protein>
<evidence type="ECO:0000313" key="2">
    <source>
        <dbReference type="Proteomes" id="UP001162164"/>
    </source>
</evidence>
<gene>
    <name evidence="1" type="ORF">NQ317_015777</name>
</gene>